<protein>
    <recommendedName>
        <fullName evidence="4">DUF4153 domain-containing protein</fullName>
    </recommendedName>
</protein>
<dbReference type="OrthoDB" id="7402611at2"/>
<feature type="transmembrane region" description="Helical" evidence="1">
    <location>
        <begin position="105"/>
        <end position="123"/>
    </location>
</feature>
<feature type="transmembrane region" description="Helical" evidence="1">
    <location>
        <begin position="68"/>
        <end position="90"/>
    </location>
</feature>
<evidence type="ECO:0000313" key="3">
    <source>
        <dbReference type="Proteomes" id="UP000199379"/>
    </source>
</evidence>
<feature type="transmembrane region" description="Helical" evidence="1">
    <location>
        <begin position="316"/>
        <end position="337"/>
    </location>
</feature>
<evidence type="ECO:0008006" key="4">
    <source>
        <dbReference type="Google" id="ProtNLM"/>
    </source>
</evidence>
<dbReference type="EMBL" id="FNYD01000002">
    <property type="protein sequence ID" value="SEI83255.1"/>
    <property type="molecule type" value="Genomic_DNA"/>
</dbReference>
<evidence type="ECO:0000256" key="1">
    <source>
        <dbReference type="SAM" id="Phobius"/>
    </source>
</evidence>
<feature type="transmembrane region" description="Helical" evidence="1">
    <location>
        <begin position="286"/>
        <end position="304"/>
    </location>
</feature>
<keyword evidence="1" id="KW-0472">Membrane</keyword>
<dbReference type="AlphaFoldDB" id="A0A1H6U4E1"/>
<keyword evidence="1" id="KW-1133">Transmembrane helix</keyword>
<organism evidence="2 3">
    <name type="scientific">Cribrihabitans marinus</name>
    <dbReference type="NCBI Taxonomy" id="1227549"/>
    <lineage>
        <taxon>Bacteria</taxon>
        <taxon>Pseudomonadati</taxon>
        <taxon>Pseudomonadota</taxon>
        <taxon>Alphaproteobacteria</taxon>
        <taxon>Rhodobacterales</taxon>
        <taxon>Paracoccaceae</taxon>
        <taxon>Cribrihabitans</taxon>
    </lineage>
</organism>
<feature type="transmembrane region" description="Helical" evidence="1">
    <location>
        <begin position="12"/>
        <end position="30"/>
    </location>
</feature>
<feature type="transmembrane region" description="Helical" evidence="1">
    <location>
        <begin position="42"/>
        <end position="61"/>
    </location>
</feature>
<keyword evidence="3" id="KW-1185">Reference proteome</keyword>
<dbReference type="Pfam" id="PF13687">
    <property type="entry name" value="DUF4153"/>
    <property type="match status" value="1"/>
</dbReference>
<keyword evidence="1" id="KW-0812">Transmembrane</keyword>
<feature type="transmembrane region" description="Helical" evidence="1">
    <location>
        <begin position="215"/>
        <end position="236"/>
    </location>
</feature>
<feature type="transmembrane region" description="Helical" evidence="1">
    <location>
        <begin position="186"/>
        <end position="203"/>
    </location>
</feature>
<proteinExistence type="predicted"/>
<gene>
    <name evidence="2" type="ORF">SAMN05444007_102436</name>
</gene>
<feature type="transmembrane region" description="Helical" evidence="1">
    <location>
        <begin position="144"/>
        <end position="166"/>
    </location>
</feature>
<accession>A0A1H6U4E1</accession>
<dbReference type="RefSeq" id="WP_092362964.1">
    <property type="nucleotide sequence ID" value="NZ_BMGV01000002.1"/>
</dbReference>
<reference evidence="2 3" key="1">
    <citation type="submission" date="2016-10" db="EMBL/GenBank/DDBJ databases">
        <authorList>
            <person name="de Groot N.N."/>
        </authorList>
    </citation>
    <scope>NUCLEOTIDE SEQUENCE [LARGE SCALE GENOMIC DNA]</scope>
    <source>
        <strain evidence="2 3">DSM 29340</strain>
    </source>
</reference>
<sequence length="588" mass="62119">MTRTGQDAPIRLRLALGGLGALAGLALWALGEAKGNPQLPPMLWLLSLAGLGSFAAVALALSGPLRFAVALLGGVAVAVPAALLLGWAGLRFDAADEVAGRPELLTVWMLMLFLVTPFVLVRLRGREPVTDHAALFEAAWNLTVRYGLAWLFIGLFWLVLLLSAGLLELVGVDAIERILRSDRLRFVLSGGVLGLALAVMHELRKRISPDLALRLLRLLLPVLLTVLLVFLVALPFRGLTGLFGGVSPAATLMGTVAAAITLVSAALDRDEANAVATSGLRGATRVLAVILPVPAALAVWAIALRVHAHGWTPDRLLAALAAGVLLAYALSYAACALSGRRWTGRIRTCNVALAGVSILLAALWLTPALDAFRISAASQLARHQTGGTDGTDLPLWHMAHDWGRAGRAGLDRLATGADLALAKRIAEARNTPSRSSYESAAEDDSVQQDAAELVEVMPVRPQGASFAGRDLDQVPPFYVRQWLDGCRRQLSDGRPGCVLVRGNFRPGIPAAQQAMVLFLDSGQRVRATYLRHRPDGDPDLRAVFDPQEGSVPDLPAGALAQVLDGESDVVPSGVRALGVGGAVLMPGF</sequence>
<name>A0A1H6U4E1_9RHOB</name>
<dbReference type="STRING" id="1227549.SAMN05444007_102436"/>
<dbReference type="InterPro" id="IPR025291">
    <property type="entry name" value="DUF4153"/>
</dbReference>
<feature type="transmembrane region" description="Helical" evidence="1">
    <location>
        <begin position="349"/>
        <end position="369"/>
    </location>
</feature>
<feature type="transmembrane region" description="Helical" evidence="1">
    <location>
        <begin position="242"/>
        <end position="265"/>
    </location>
</feature>
<evidence type="ECO:0000313" key="2">
    <source>
        <dbReference type="EMBL" id="SEI83255.1"/>
    </source>
</evidence>
<dbReference type="Proteomes" id="UP000199379">
    <property type="component" value="Unassembled WGS sequence"/>
</dbReference>